<comment type="similarity">
    <text evidence="3">Belongs to the multi antimicrobial extrusion (MATE) (TC 2.A.66.1) family.</text>
</comment>
<evidence type="ECO:0000256" key="2">
    <source>
        <dbReference type="ARBA" id="ARBA00004651"/>
    </source>
</evidence>
<dbReference type="GO" id="GO:0015297">
    <property type="term" value="F:antiporter activity"/>
    <property type="evidence" value="ECO:0007669"/>
    <property type="project" value="UniProtKB-KW"/>
</dbReference>
<keyword evidence="9 13" id="KW-1133">Transmembrane helix</keyword>
<evidence type="ECO:0000256" key="9">
    <source>
        <dbReference type="ARBA" id="ARBA00022989"/>
    </source>
</evidence>
<dbReference type="GO" id="GO:0042910">
    <property type="term" value="F:xenobiotic transmembrane transporter activity"/>
    <property type="evidence" value="ECO:0007669"/>
    <property type="project" value="InterPro"/>
</dbReference>
<organism evidence="14 15">
    <name type="scientific">Longibaculum muris</name>
    <dbReference type="NCBI Taxonomy" id="1796628"/>
    <lineage>
        <taxon>Bacteria</taxon>
        <taxon>Bacillati</taxon>
        <taxon>Bacillota</taxon>
        <taxon>Erysipelotrichia</taxon>
        <taxon>Erysipelotrichales</taxon>
        <taxon>Coprobacillaceae</taxon>
        <taxon>Longibaculum</taxon>
    </lineage>
</organism>
<evidence type="ECO:0000256" key="13">
    <source>
        <dbReference type="SAM" id="Phobius"/>
    </source>
</evidence>
<protein>
    <recommendedName>
        <fullName evidence="4">Probable multidrug resistance protein NorM</fullName>
    </recommendedName>
    <alternativeName>
        <fullName evidence="12">Multidrug-efflux transporter</fullName>
    </alternativeName>
</protein>
<dbReference type="GO" id="GO:0005886">
    <property type="term" value="C:plasma membrane"/>
    <property type="evidence" value="ECO:0007669"/>
    <property type="project" value="UniProtKB-SubCell"/>
</dbReference>
<comment type="subcellular location">
    <subcellularLocation>
        <location evidence="2">Cell membrane</location>
        <topology evidence="2">Multi-pass membrane protein</topology>
    </subcellularLocation>
</comment>
<feature type="transmembrane region" description="Helical" evidence="13">
    <location>
        <begin position="186"/>
        <end position="210"/>
    </location>
</feature>
<keyword evidence="11 13" id="KW-0472">Membrane</keyword>
<feature type="transmembrane region" description="Helical" evidence="13">
    <location>
        <begin position="85"/>
        <end position="111"/>
    </location>
</feature>
<evidence type="ECO:0000256" key="12">
    <source>
        <dbReference type="ARBA" id="ARBA00031636"/>
    </source>
</evidence>
<comment type="function">
    <text evidence="1">Multidrug efflux pump.</text>
</comment>
<evidence type="ECO:0000313" key="15">
    <source>
        <dbReference type="Proteomes" id="UP000295515"/>
    </source>
</evidence>
<sequence length="444" mass="50575">MFQSKKIYKEVFFFSIPLILSMFTQQFYNVADTMIVGRFLGVNELAAVGNAGTMVMLLIVVSGGFEFASEIIFSRYYGKNDLKQIASGAVNVMSFAFGISILFMIIGFLFLPTIYQWIQLPQELIPLTNTYLLTYMLGVPFIYIYDISRAILTALGDSKHCFYFVLGSSCTNIILDLLLICVCHLGVFGAALATIVSQMIFMFVAFFYLYTKIKDYPGFTLKPHFHKEQILELMHVTIPSIIQQFVITCSFIFIQSMINPFGSEIISGFVAVNKVITLSRIVFLGFTQAFSIYAARLIVAKDYQIIKDIYIFLAKISLIYVSLISLCFLIIPHLFCMPFFSIETYQKGYLFFKVYLQCSIPMLLISVFKYMNESLLRSAMHMTSFLISNLSDLFVKVISTYILLSFISTNAFWLGETLGKSLSSILSFILVFIIIKKTHLKERN</sequence>
<keyword evidence="10" id="KW-0406">Ion transport</keyword>
<evidence type="ECO:0000313" key="14">
    <source>
        <dbReference type="EMBL" id="TCV93782.1"/>
    </source>
</evidence>
<evidence type="ECO:0000256" key="5">
    <source>
        <dbReference type="ARBA" id="ARBA00022448"/>
    </source>
</evidence>
<proteinExistence type="inferred from homology"/>
<reference evidence="14 15" key="1">
    <citation type="submission" date="2019-03" db="EMBL/GenBank/DDBJ databases">
        <title>Genomic Encyclopedia of Type Strains, Phase IV (KMG-IV): sequencing the most valuable type-strain genomes for metagenomic binning, comparative biology and taxonomic classification.</title>
        <authorList>
            <person name="Goeker M."/>
        </authorList>
    </citation>
    <scope>NUCLEOTIDE SEQUENCE [LARGE SCALE GENOMIC DNA]</scope>
    <source>
        <strain evidence="14 15">DSM 29487</strain>
    </source>
</reference>
<dbReference type="PANTHER" id="PTHR43298:SF2">
    <property type="entry name" value="FMN_FAD EXPORTER YEEO-RELATED"/>
    <property type="match status" value="1"/>
</dbReference>
<dbReference type="RefSeq" id="WP_066447927.1">
    <property type="nucleotide sequence ID" value="NZ_JANKBF010000009.1"/>
</dbReference>
<feature type="transmembrane region" description="Helical" evidence="13">
    <location>
        <begin position="311"/>
        <end position="334"/>
    </location>
</feature>
<dbReference type="EMBL" id="SMCQ01000022">
    <property type="protein sequence ID" value="TCV93782.1"/>
    <property type="molecule type" value="Genomic_DNA"/>
</dbReference>
<evidence type="ECO:0000256" key="6">
    <source>
        <dbReference type="ARBA" id="ARBA00022449"/>
    </source>
</evidence>
<dbReference type="PIRSF" id="PIRSF006603">
    <property type="entry name" value="DinF"/>
    <property type="match status" value="1"/>
</dbReference>
<keyword evidence="6" id="KW-0050">Antiport</keyword>
<feature type="transmembrane region" description="Helical" evidence="13">
    <location>
        <begin position="51"/>
        <end position="73"/>
    </location>
</feature>
<keyword evidence="8 13" id="KW-0812">Transmembrane</keyword>
<dbReference type="Pfam" id="PF01554">
    <property type="entry name" value="MatE"/>
    <property type="match status" value="1"/>
</dbReference>
<dbReference type="CDD" id="cd13138">
    <property type="entry name" value="MATE_yoeA_like"/>
    <property type="match status" value="1"/>
</dbReference>
<feature type="transmembrane region" description="Helical" evidence="13">
    <location>
        <begin position="230"/>
        <end position="258"/>
    </location>
</feature>
<evidence type="ECO:0000256" key="3">
    <source>
        <dbReference type="ARBA" id="ARBA00010199"/>
    </source>
</evidence>
<dbReference type="Proteomes" id="UP000295515">
    <property type="component" value="Unassembled WGS sequence"/>
</dbReference>
<dbReference type="InterPro" id="IPR048279">
    <property type="entry name" value="MdtK-like"/>
</dbReference>
<name>A0A4R3YNF4_9FIRM</name>
<dbReference type="GO" id="GO:0006811">
    <property type="term" value="P:monoatomic ion transport"/>
    <property type="evidence" value="ECO:0007669"/>
    <property type="project" value="UniProtKB-KW"/>
</dbReference>
<keyword evidence="7" id="KW-1003">Cell membrane</keyword>
<feature type="transmembrane region" description="Helical" evidence="13">
    <location>
        <begin position="131"/>
        <end position="148"/>
    </location>
</feature>
<keyword evidence="5" id="KW-0813">Transport</keyword>
<evidence type="ECO:0000256" key="1">
    <source>
        <dbReference type="ARBA" id="ARBA00003408"/>
    </source>
</evidence>
<keyword evidence="15" id="KW-1185">Reference proteome</keyword>
<feature type="transmembrane region" description="Helical" evidence="13">
    <location>
        <begin position="393"/>
        <end position="412"/>
    </location>
</feature>
<feature type="transmembrane region" description="Helical" evidence="13">
    <location>
        <begin position="418"/>
        <end position="435"/>
    </location>
</feature>
<feature type="transmembrane region" description="Helical" evidence="13">
    <location>
        <begin position="12"/>
        <end position="31"/>
    </location>
</feature>
<dbReference type="GeneID" id="98916279"/>
<dbReference type="InterPro" id="IPR050222">
    <property type="entry name" value="MATE_MdtK"/>
</dbReference>
<feature type="transmembrane region" description="Helical" evidence="13">
    <location>
        <begin position="160"/>
        <end position="180"/>
    </location>
</feature>
<comment type="caution">
    <text evidence="14">The sequence shown here is derived from an EMBL/GenBank/DDBJ whole genome shotgun (WGS) entry which is preliminary data.</text>
</comment>
<evidence type="ECO:0000256" key="7">
    <source>
        <dbReference type="ARBA" id="ARBA00022475"/>
    </source>
</evidence>
<evidence type="ECO:0000256" key="10">
    <source>
        <dbReference type="ARBA" id="ARBA00023065"/>
    </source>
</evidence>
<feature type="transmembrane region" description="Helical" evidence="13">
    <location>
        <begin position="278"/>
        <end position="299"/>
    </location>
</feature>
<evidence type="ECO:0000256" key="11">
    <source>
        <dbReference type="ARBA" id="ARBA00023136"/>
    </source>
</evidence>
<accession>A0A4R3YNF4</accession>
<feature type="transmembrane region" description="Helical" evidence="13">
    <location>
        <begin position="354"/>
        <end position="372"/>
    </location>
</feature>
<dbReference type="NCBIfam" id="TIGR00797">
    <property type="entry name" value="matE"/>
    <property type="match status" value="1"/>
</dbReference>
<dbReference type="AlphaFoldDB" id="A0A4R3YNF4"/>
<dbReference type="PANTHER" id="PTHR43298">
    <property type="entry name" value="MULTIDRUG RESISTANCE PROTEIN NORM-RELATED"/>
    <property type="match status" value="1"/>
</dbReference>
<gene>
    <name evidence="14" type="ORF">EDD60_12223</name>
</gene>
<evidence type="ECO:0000256" key="4">
    <source>
        <dbReference type="ARBA" id="ARBA00020268"/>
    </source>
</evidence>
<dbReference type="InterPro" id="IPR002528">
    <property type="entry name" value="MATE_fam"/>
</dbReference>
<evidence type="ECO:0000256" key="8">
    <source>
        <dbReference type="ARBA" id="ARBA00022692"/>
    </source>
</evidence>